<keyword evidence="3" id="KW-1185">Reference proteome</keyword>
<reference evidence="2" key="1">
    <citation type="submission" date="2020-08" db="EMBL/GenBank/DDBJ databases">
        <title>Plant Genome Project.</title>
        <authorList>
            <person name="Zhang R.-G."/>
        </authorList>
    </citation>
    <scope>NUCLEOTIDE SEQUENCE</scope>
    <source>
        <strain evidence="2">WSP0</strain>
        <tissue evidence="2">Leaf</tissue>
    </source>
</reference>
<keyword evidence="1" id="KW-1133">Transmembrane helix</keyword>
<evidence type="ECO:0000256" key="1">
    <source>
        <dbReference type="SAM" id="Phobius"/>
    </source>
</evidence>
<evidence type="ECO:0000313" key="3">
    <source>
        <dbReference type="Proteomes" id="UP000823749"/>
    </source>
</evidence>
<protein>
    <submittedName>
        <fullName evidence="2">Uncharacterized protein</fullName>
    </submittedName>
</protein>
<comment type="caution">
    <text evidence="2">The sequence shown here is derived from an EMBL/GenBank/DDBJ whole genome shotgun (WGS) entry which is preliminary data.</text>
</comment>
<name>A0AAV6KDQ4_9ERIC</name>
<evidence type="ECO:0000313" key="2">
    <source>
        <dbReference type="EMBL" id="KAG5550442.1"/>
    </source>
</evidence>
<keyword evidence="1" id="KW-0812">Transmembrane</keyword>
<sequence>MRAYQVLHTDLNRRRDFTGNLDKISIAISMGTWICALTVDWLLAIASYSSSY</sequence>
<keyword evidence="1" id="KW-0472">Membrane</keyword>
<gene>
    <name evidence="2" type="ORF">RHGRI_015414</name>
</gene>
<proteinExistence type="predicted"/>
<feature type="transmembrane region" description="Helical" evidence="1">
    <location>
        <begin position="24"/>
        <end position="46"/>
    </location>
</feature>
<dbReference type="AlphaFoldDB" id="A0AAV6KDQ4"/>
<accession>A0AAV6KDQ4</accession>
<organism evidence="2 3">
    <name type="scientific">Rhododendron griersonianum</name>
    <dbReference type="NCBI Taxonomy" id="479676"/>
    <lineage>
        <taxon>Eukaryota</taxon>
        <taxon>Viridiplantae</taxon>
        <taxon>Streptophyta</taxon>
        <taxon>Embryophyta</taxon>
        <taxon>Tracheophyta</taxon>
        <taxon>Spermatophyta</taxon>
        <taxon>Magnoliopsida</taxon>
        <taxon>eudicotyledons</taxon>
        <taxon>Gunneridae</taxon>
        <taxon>Pentapetalae</taxon>
        <taxon>asterids</taxon>
        <taxon>Ericales</taxon>
        <taxon>Ericaceae</taxon>
        <taxon>Ericoideae</taxon>
        <taxon>Rhodoreae</taxon>
        <taxon>Rhododendron</taxon>
    </lineage>
</organism>
<dbReference type="Proteomes" id="UP000823749">
    <property type="component" value="Chromosome 5"/>
</dbReference>
<dbReference type="EMBL" id="JACTNZ010000005">
    <property type="protein sequence ID" value="KAG5550442.1"/>
    <property type="molecule type" value="Genomic_DNA"/>
</dbReference>